<feature type="transmembrane region" description="Helical" evidence="7">
    <location>
        <begin position="248"/>
        <end position="266"/>
    </location>
</feature>
<organism evidence="8 9">
    <name type="scientific">Geotrypetes seraphini</name>
    <name type="common">Gaboon caecilian</name>
    <name type="synonym">Caecilia seraphini</name>
    <dbReference type="NCBI Taxonomy" id="260995"/>
    <lineage>
        <taxon>Eukaryota</taxon>
        <taxon>Metazoa</taxon>
        <taxon>Chordata</taxon>
        <taxon>Craniata</taxon>
        <taxon>Vertebrata</taxon>
        <taxon>Euteleostomi</taxon>
        <taxon>Amphibia</taxon>
        <taxon>Gymnophiona</taxon>
        <taxon>Geotrypetes</taxon>
    </lineage>
</organism>
<dbReference type="KEGG" id="gsh:117354817"/>
<dbReference type="Proteomes" id="UP000515159">
    <property type="component" value="Chromosome 2"/>
</dbReference>
<dbReference type="Pfam" id="PF09815">
    <property type="entry name" value="XK-related"/>
    <property type="match status" value="1"/>
</dbReference>
<comment type="subcellular location">
    <subcellularLocation>
        <location evidence="1">Cell membrane</location>
        <topology evidence="1">Multi-pass membrane protein</topology>
    </subcellularLocation>
    <subcellularLocation>
        <location evidence="7">Membrane</location>
        <topology evidence="7">Multi-pass membrane protein</topology>
    </subcellularLocation>
</comment>
<evidence type="ECO:0000313" key="8">
    <source>
        <dbReference type="Proteomes" id="UP000515159"/>
    </source>
</evidence>
<keyword evidence="5 7" id="KW-1133">Transmembrane helix</keyword>
<evidence type="ECO:0000256" key="6">
    <source>
        <dbReference type="ARBA" id="ARBA00023136"/>
    </source>
</evidence>
<dbReference type="PANTHER" id="PTHR16024:SF13">
    <property type="entry name" value="XK-RELATED PROTEIN 9"/>
    <property type="match status" value="1"/>
</dbReference>
<name>A0A6P8PXL9_GEOSA</name>
<evidence type="ECO:0000313" key="9">
    <source>
        <dbReference type="RefSeq" id="XP_033788684.1"/>
    </source>
</evidence>
<gene>
    <name evidence="9" type="primary">XKR9</name>
</gene>
<evidence type="ECO:0000256" key="7">
    <source>
        <dbReference type="RuleBase" id="RU910716"/>
    </source>
</evidence>
<dbReference type="InterPro" id="IPR018629">
    <property type="entry name" value="XK-rel"/>
</dbReference>
<accession>A0A6P8PXL9</accession>
<sequence>MIVKMINLTCCLGSGMFISFKLEFLQGRLFPMGEVTGDHRHTQMGYWLALKYGYQAAMFQHSRAAGSDGNVKDIQRSQQKVANDAVADLSMLRLFDTFLENIPQLILQLYILMEHGKMSLVQYASVVTSFFSISWSTVDYQMSLRNSLSDKQAIHLGCPMFTYLSYKLFTLTSWIMSVVLLGLGNAYCFLFLLILLWILSTSWTWKQNTEFCNSKGMEYLFRVLVGVILVFTFFNIKGQRTKIPMLVYYFSRVLVTVVILCLCWYLKPSITQQDYFPLVSISAVLGLGLGLIFLIIYYGIFHPSIYCTEKRGADTTDGQTREKPNRMRNFIMS</sequence>
<dbReference type="GO" id="GO:0005886">
    <property type="term" value="C:plasma membrane"/>
    <property type="evidence" value="ECO:0007669"/>
    <property type="project" value="UniProtKB-SubCell"/>
</dbReference>
<keyword evidence="6 7" id="KW-0472">Membrane</keyword>
<evidence type="ECO:0000256" key="5">
    <source>
        <dbReference type="ARBA" id="ARBA00022989"/>
    </source>
</evidence>
<keyword evidence="3" id="KW-1003">Cell membrane</keyword>
<comment type="similarity">
    <text evidence="2 7">Belongs to the XK family.</text>
</comment>
<reference evidence="9" key="1">
    <citation type="submission" date="2025-08" db="UniProtKB">
        <authorList>
            <consortium name="RefSeq"/>
        </authorList>
    </citation>
    <scope>IDENTIFICATION</scope>
</reference>
<feature type="transmembrane region" description="Helical" evidence="7">
    <location>
        <begin position="219"/>
        <end position="236"/>
    </location>
</feature>
<proteinExistence type="inferred from homology"/>
<keyword evidence="8" id="KW-1185">Reference proteome</keyword>
<dbReference type="FunCoup" id="A0A6P8PXL9">
    <property type="interactions" value="518"/>
</dbReference>
<dbReference type="OrthoDB" id="8190653at2759"/>
<dbReference type="AlphaFoldDB" id="A0A6P8PXL9"/>
<keyword evidence="4 7" id="KW-0812">Transmembrane</keyword>
<evidence type="ECO:0000256" key="1">
    <source>
        <dbReference type="ARBA" id="ARBA00004651"/>
    </source>
</evidence>
<dbReference type="GeneID" id="117354817"/>
<dbReference type="RefSeq" id="XP_033788684.1">
    <property type="nucleotide sequence ID" value="XM_033932793.1"/>
</dbReference>
<feature type="transmembrane region" description="Helical" evidence="7">
    <location>
        <begin position="278"/>
        <end position="300"/>
    </location>
</feature>
<dbReference type="InParanoid" id="A0A6P8PXL9"/>
<dbReference type="InterPro" id="IPR050895">
    <property type="entry name" value="XK-related_scramblase"/>
</dbReference>
<protein>
    <recommendedName>
        <fullName evidence="7">XK-related protein</fullName>
    </recommendedName>
</protein>
<evidence type="ECO:0000256" key="3">
    <source>
        <dbReference type="ARBA" id="ARBA00022475"/>
    </source>
</evidence>
<dbReference type="PANTHER" id="PTHR16024">
    <property type="entry name" value="XK-RELATED PROTEIN"/>
    <property type="match status" value="1"/>
</dbReference>
<evidence type="ECO:0000256" key="4">
    <source>
        <dbReference type="ARBA" id="ARBA00022692"/>
    </source>
</evidence>
<feature type="transmembrane region" description="Helical" evidence="7">
    <location>
        <begin position="120"/>
        <end position="138"/>
    </location>
</feature>
<feature type="transmembrane region" description="Helical" evidence="7">
    <location>
        <begin position="174"/>
        <end position="199"/>
    </location>
</feature>
<dbReference type="CTD" id="389668"/>
<evidence type="ECO:0000256" key="2">
    <source>
        <dbReference type="ARBA" id="ARBA00008789"/>
    </source>
</evidence>